<evidence type="ECO:0000259" key="1">
    <source>
        <dbReference type="Pfam" id="PF01593"/>
    </source>
</evidence>
<feature type="non-terminal residue" evidence="2">
    <location>
        <position position="521"/>
    </location>
</feature>
<dbReference type="InterPro" id="IPR002937">
    <property type="entry name" value="Amino_oxidase"/>
</dbReference>
<accession>A0AAD8A4Y8</accession>
<dbReference type="Proteomes" id="UP001233999">
    <property type="component" value="Unassembled WGS sequence"/>
</dbReference>
<proteinExistence type="predicted"/>
<reference evidence="2" key="1">
    <citation type="journal article" date="2023" name="IScience">
        <title>Live-bearing cockroach genome reveals convergent evolutionary mechanisms linked to viviparity in insects and beyond.</title>
        <authorList>
            <person name="Fouks B."/>
            <person name="Harrison M.C."/>
            <person name="Mikhailova A.A."/>
            <person name="Marchal E."/>
            <person name="English S."/>
            <person name="Carruthers M."/>
            <person name="Jennings E.C."/>
            <person name="Chiamaka E.L."/>
            <person name="Frigard R.A."/>
            <person name="Pippel M."/>
            <person name="Attardo G.M."/>
            <person name="Benoit J.B."/>
            <person name="Bornberg-Bauer E."/>
            <person name="Tobe S.S."/>
        </authorList>
    </citation>
    <scope>NUCLEOTIDE SEQUENCE</scope>
    <source>
        <strain evidence="2">Stay&amp;Tobe</strain>
    </source>
</reference>
<dbReference type="EMBL" id="JASPKZ010003848">
    <property type="protein sequence ID" value="KAJ9592066.1"/>
    <property type="molecule type" value="Genomic_DNA"/>
</dbReference>
<organism evidence="2 3">
    <name type="scientific">Diploptera punctata</name>
    <name type="common">Pacific beetle cockroach</name>
    <dbReference type="NCBI Taxonomy" id="6984"/>
    <lineage>
        <taxon>Eukaryota</taxon>
        <taxon>Metazoa</taxon>
        <taxon>Ecdysozoa</taxon>
        <taxon>Arthropoda</taxon>
        <taxon>Hexapoda</taxon>
        <taxon>Insecta</taxon>
        <taxon>Pterygota</taxon>
        <taxon>Neoptera</taxon>
        <taxon>Polyneoptera</taxon>
        <taxon>Dictyoptera</taxon>
        <taxon>Blattodea</taxon>
        <taxon>Blaberoidea</taxon>
        <taxon>Blaberidae</taxon>
        <taxon>Diplopterinae</taxon>
        <taxon>Diploptera</taxon>
    </lineage>
</organism>
<protein>
    <recommendedName>
        <fullName evidence="1">Amine oxidase domain-containing protein</fullName>
    </recommendedName>
</protein>
<dbReference type="PANTHER" id="PTHR10742">
    <property type="entry name" value="FLAVIN MONOAMINE OXIDASE"/>
    <property type="match status" value="1"/>
</dbReference>
<name>A0AAD8A4Y8_DIPPU</name>
<evidence type="ECO:0000313" key="3">
    <source>
        <dbReference type="Proteomes" id="UP001233999"/>
    </source>
</evidence>
<dbReference type="Pfam" id="PF01593">
    <property type="entry name" value="Amino_oxidase"/>
    <property type="match status" value="1"/>
</dbReference>
<comment type="caution">
    <text evidence="2">The sequence shown here is derived from an EMBL/GenBank/DDBJ whole genome shotgun (WGS) entry which is preliminary data.</text>
</comment>
<dbReference type="InterPro" id="IPR036188">
    <property type="entry name" value="FAD/NAD-bd_sf"/>
</dbReference>
<dbReference type="Gene3D" id="3.90.660.10">
    <property type="match status" value="1"/>
</dbReference>
<dbReference type="SUPFAM" id="SSF51905">
    <property type="entry name" value="FAD/NAD(P)-binding domain"/>
    <property type="match status" value="1"/>
</dbReference>
<gene>
    <name evidence="2" type="ORF">L9F63_001405</name>
</gene>
<dbReference type="GO" id="GO:0046592">
    <property type="term" value="F:polyamine oxidase activity"/>
    <property type="evidence" value="ECO:0007669"/>
    <property type="project" value="TreeGrafter"/>
</dbReference>
<dbReference type="PANTHER" id="PTHR10742:SF398">
    <property type="entry name" value="AMINE OXIDASE DOMAIN-CONTAINING PROTEIN-RELATED"/>
    <property type="match status" value="1"/>
</dbReference>
<dbReference type="AlphaFoldDB" id="A0AAD8A4Y8"/>
<dbReference type="SUPFAM" id="SSF54373">
    <property type="entry name" value="FAD-linked reductases, C-terminal domain"/>
    <property type="match status" value="1"/>
</dbReference>
<keyword evidence="3" id="KW-1185">Reference proteome</keyword>
<dbReference type="Gene3D" id="3.50.50.60">
    <property type="entry name" value="FAD/NAD(P)-binding domain"/>
    <property type="match status" value="1"/>
</dbReference>
<dbReference type="InterPro" id="IPR050281">
    <property type="entry name" value="Flavin_monoamine_oxidase"/>
</dbReference>
<reference evidence="2" key="2">
    <citation type="submission" date="2023-05" db="EMBL/GenBank/DDBJ databases">
        <authorList>
            <person name="Fouks B."/>
        </authorList>
    </citation>
    <scope>NUCLEOTIDE SEQUENCE</scope>
    <source>
        <strain evidence="2">Stay&amp;Tobe</strain>
        <tissue evidence="2">Testes</tissue>
    </source>
</reference>
<feature type="domain" description="Amine oxidase" evidence="1">
    <location>
        <begin position="50"/>
        <end position="501"/>
    </location>
</feature>
<sequence length="521" mass="59465">MDRTMWLSFIWRRKGWEYLANGVRKKKISLYRERFSMHKAKVVVVGAGAAGVAATARLMENGVEDIVVLEAEDRLGGRVHTILFGDSVLDLGAQWVHGEVGNVVYAMAKEHDLITTSQTQMADTVYIESNGKIANEEASERIINILSIIHKAGDTLLKDFNGSLGDYYTKVFTVKMKEEFGGEHAALGRYLFDWFQKFENSINGADSWFETSGRGLTEYWDCEGNLLLSWKSGGYRKVLDLLMNKYPGEKDEIKVPEKVLYNKEVTHIKWKNTGGHDVNKTVVECSDGSSYLADHVILTASLGVLKHNAHSMFSPALPQKKLNAIKGLSIGTVDKIFMKFPYRWWPEKIFRIWFVMKVNGRHWLQDVFGFYYVDNHPLVLCGWVVGPPARYMEQLSDQQVLEGCYQILQRFAGRAFNVTVPRPERIVRSRWSSNPHFLGSYSYRSIESEKLGAYASHLAEPVMDARGKPVLMFGGEATHDHYYSTVHGAVETGWREADRILRYYGQWKERRTALQDDRTTV</sequence>
<evidence type="ECO:0000313" key="2">
    <source>
        <dbReference type="EMBL" id="KAJ9592066.1"/>
    </source>
</evidence>